<dbReference type="EMBL" id="MSCL01000001">
    <property type="protein sequence ID" value="PQJ75928.1"/>
    <property type="molecule type" value="Genomic_DNA"/>
</dbReference>
<evidence type="ECO:0000313" key="3">
    <source>
        <dbReference type="Proteomes" id="UP000237608"/>
    </source>
</evidence>
<dbReference type="Pfam" id="PF12771">
    <property type="entry name" value="SusD-like_2"/>
    <property type="match status" value="1"/>
</dbReference>
<evidence type="ECO:0008006" key="4">
    <source>
        <dbReference type="Google" id="ProtNLM"/>
    </source>
</evidence>
<gene>
    <name evidence="2" type="ORF">BTO13_12150</name>
</gene>
<dbReference type="AlphaFoldDB" id="A0A2S7WE75"/>
<accession>A0A2S7WE75</accession>
<dbReference type="PROSITE" id="PS51257">
    <property type="entry name" value="PROKAR_LIPOPROTEIN"/>
    <property type="match status" value="1"/>
</dbReference>
<dbReference type="Proteomes" id="UP000237608">
    <property type="component" value="Unassembled WGS sequence"/>
</dbReference>
<keyword evidence="3" id="KW-1185">Reference proteome</keyword>
<dbReference type="OrthoDB" id="725917at2"/>
<feature type="chain" id="PRO_5015590243" description="SusD/RagB family nutrient-binding outer membrane lipoprotein" evidence="1">
    <location>
        <begin position="22"/>
        <end position="578"/>
    </location>
</feature>
<evidence type="ECO:0000256" key="1">
    <source>
        <dbReference type="SAM" id="SignalP"/>
    </source>
</evidence>
<protein>
    <recommendedName>
        <fullName evidence="4">SusD/RagB family nutrient-binding outer membrane lipoprotein</fullName>
    </recommendedName>
</protein>
<feature type="signal peptide" evidence="1">
    <location>
        <begin position="1"/>
        <end position="21"/>
    </location>
</feature>
<sequence length="578" mass="65519">MNKSKFILKIMYILFTISVVSSCTKHFEDLNTDPNAFNIIAPENLFAGSVKSTLDLVGGTMNDQMFMMYASYYGGKGGQFSNFFYTENALDTWWRQFYVDCIKNNQEIIDKFEGNPDYQNRVLIAKIWKSYQYSILVSTFGGVPFEEASKGLNATNYSTEEEIYIAILDLLKEAGEKLNINGDQLLPDPIFNGNIDLWIKFANSLRLKIALRISEGFPALAQQHGSDVMRNENNLINSNSENATMKWGTEQQNWSYNYSRYIFVEPQLDVLPNINFHFMLNLKTYSDPRLFAIAEPSNNPIDIVDEVYKSGSTTEKIRVRYKLPYFGRLLGGNGIVEGWNLDQNLNILNGVANQRFCRPKKEIFMTQDMGFNIITNSEMNFIKAEAKLKGWGGTKTVEQYYYQGIDASFQQYGVSGSSQYKQLDGIRWGSSSIGDRDLFGIKTSGISDDPMDKIVRQRWLASFNQGHDIWCLQKRTRLLPIIAHFNPDGSTGLDWSEVPERMVYPPLSESGFNNAGFVAASARLANGNSLTSPLQMNKSYIPINYPSLIVQLNQDFATNFYGPSEDNLIAAGIPYTKL</sequence>
<reference evidence="2 3" key="1">
    <citation type="submission" date="2016-12" db="EMBL/GenBank/DDBJ databases">
        <title>Trade-off between light-utilization and light-protection in marine flavobacteria.</title>
        <authorList>
            <person name="Kumagai Y."/>
            <person name="Yoshizawa S."/>
            <person name="Kogure K."/>
            <person name="Iwasaki W."/>
        </authorList>
    </citation>
    <scope>NUCLEOTIDE SEQUENCE [LARGE SCALE GENOMIC DNA]</scope>
    <source>
        <strain evidence="2 3">KCTC 22729</strain>
    </source>
</reference>
<comment type="caution">
    <text evidence="2">The sequence shown here is derived from an EMBL/GenBank/DDBJ whole genome shotgun (WGS) entry which is preliminary data.</text>
</comment>
<dbReference type="SUPFAM" id="SSF48452">
    <property type="entry name" value="TPR-like"/>
    <property type="match status" value="1"/>
</dbReference>
<evidence type="ECO:0000313" key="2">
    <source>
        <dbReference type="EMBL" id="PQJ75928.1"/>
    </source>
</evidence>
<dbReference type="InterPro" id="IPR041662">
    <property type="entry name" value="SusD-like_2"/>
</dbReference>
<dbReference type="RefSeq" id="WP_105047075.1">
    <property type="nucleotide sequence ID" value="NZ_MSCL01000001.1"/>
</dbReference>
<dbReference type="Gene3D" id="1.25.40.390">
    <property type="match status" value="1"/>
</dbReference>
<name>A0A2S7WE75_9FLAO</name>
<dbReference type="InterPro" id="IPR011990">
    <property type="entry name" value="TPR-like_helical_dom_sf"/>
</dbReference>
<organism evidence="2 3">
    <name type="scientific">Polaribacter gangjinensis</name>
    <dbReference type="NCBI Taxonomy" id="574710"/>
    <lineage>
        <taxon>Bacteria</taxon>
        <taxon>Pseudomonadati</taxon>
        <taxon>Bacteroidota</taxon>
        <taxon>Flavobacteriia</taxon>
        <taxon>Flavobacteriales</taxon>
        <taxon>Flavobacteriaceae</taxon>
    </lineage>
</organism>
<proteinExistence type="predicted"/>
<keyword evidence="1" id="KW-0732">Signal</keyword>